<organism evidence="2 3">
    <name type="scientific">Ruegeria spongiae</name>
    <dbReference type="NCBI Taxonomy" id="2942209"/>
    <lineage>
        <taxon>Bacteria</taxon>
        <taxon>Pseudomonadati</taxon>
        <taxon>Pseudomonadota</taxon>
        <taxon>Alphaproteobacteria</taxon>
        <taxon>Rhodobacterales</taxon>
        <taxon>Roseobacteraceae</taxon>
        <taxon>Ruegeria</taxon>
    </lineage>
</organism>
<dbReference type="Proteomes" id="UP001203880">
    <property type="component" value="Unassembled WGS sequence"/>
</dbReference>
<reference evidence="2" key="1">
    <citation type="submission" date="2022-05" db="EMBL/GenBank/DDBJ databases">
        <authorList>
            <person name="Park J.-S."/>
        </authorList>
    </citation>
    <scope>NUCLEOTIDE SEQUENCE</scope>
    <source>
        <strain evidence="2">2012CJ41-6</strain>
    </source>
</reference>
<keyword evidence="3" id="KW-1185">Reference proteome</keyword>
<dbReference type="EMBL" id="JAMFMB010000022">
    <property type="protein sequence ID" value="MCL6285117.1"/>
    <property type="molecule type" value="Genomic_DNA"/>
</dbReference>
<keyword evidence="1" id="KW-0732">Signal</keyword>
<evidence type="ECO:0000256" key="1">
    <source>
        <dbReference type="SAM" id="SignalP"/>
    </source>
</evidence>
<evidence type="ECO:0000313" key="3">
    <source>
        <dbReference type="Proteomes" id="UP001203880"/>
    </source>
</evidence>
<accession>A0ABT0Q6D2</accession>
<gene>
    <name evidence="2" type="ORF">M3P21_16425</name>
</gene>
<name>A0ABT0Q6D2_9RHOB</name>
<dbReference type="Pfam" id="PF11306">
    <property type="entry name" value="DUF3108"/>
    <property type="match status" value="1"/>
</dbReference>
<dbReference type="InterPro" id="IPR021457">
    <property type="entry name" value="DUF3108"/>
</dbReference>
<comment type="caution">
    <text evidence="2">The sequence shown here is derived from an EMBL/GenBank/DDBJ whole genome shotgun (WGS) entry which is preliminary data.</text>
</comment>
<feature type="signal peptide" evidence="1">
    <location>
        <begin position="1"/>
        <end position="16"/>
    </location>
</feature>
<sequence length="231" mass="25359">MIGVLLLLCLPGLVAAQQTEGQYDVRALGAKVGDLALSGTVKGSRYAVASRFETTGLVNALSGVWFQLKSNGRVQGNTFQPRNYTEEMNTGRRQSKERLTYSGGVARRGDPDTGRKSRYAVTDAEQKGALDPLTALFAVMRDQPAEGLCDLTQRVFDGKRLTELAMTRRTEAGPLITCHGIFRRVGGYSPEDLKRKRNFEVTVTYAPAGELMRLVEVRADTLFGPATVLRR</sequence>
<proteinExistence type="predicted"/>
<feature type="chain" id="PRO_5045366359" evidence="1">
    <location>
        <begin position="17"/>
        <end position="231"/>
    </location>
</feature>
<dbReference type="RefSeq" id="WP_249711598.1">
    <property type="nucleotide sequence ID" value="NZ_JAMFMB010000022.1"/>
</dbReference>
<protein>
    <submittedName>
        <fullName evidence="2">DUF3108 domain-containing protein</fullName>
    </submittedName>
</protein>
<evidence type="ECO:0000313" key="2">
    <source>
        <dbReference type="EMBL" id="MCL6285117.1"/>
    </source>
</evidence>